<evidence type="ECO:0000313" key="2">
    <source>
        <dbReference type="Proteomes" id="UP000254848"/>
    </source>
</evidence>
<comment type="caution">
    <text evidence="1">The sequence shown here is derived from an EMBL/GenBank/DDBJ whole genome shotgun (WGS) entry which is preliminary data.</text>
</comment>
<organism evidence="1 2">
    <name type="scientific">Enterobacillus tribolii</name>
    <dbReference type="NCBI Taxonomy" id="1487935"/>
    <lineage>
        <taxon>Bacteria</taxon>
        <taxon>Pseudomonadati</taxon>
        <taxon>Pseudomonadota</taxon>
        <taxon>Gammaproteobacteria</taxon>
        <taxon>Enterobacterales</taxon>
        <taxon>Hafniaceae</taxon>
        <taxon>Enterobacillus</taxon>
    </lineage>
</organism>
<proteinExistence type="predicted"/>
<sequence length="89" mass="8742">MRELNRHEVEEVSGAGIIADAGAALGLGIGKIVDACNDSGTKATEAGTALGQGIGQVIEASLNTVSNAANSLGGLLGGFLGGLFGFGRR</sequence>
<dbReference type="RefSeq" id="WP_115458078.1">
    <property type="nucleotide sequence ID" value="NZ_QRAP01000003.1"/>
</dbReference>
<evidence type="ECO:0000313" key="1">
    <source>
        <dbReference type="EMBL" id="RDK92896.1"/>
    </source>
</evidence>
<protein>
    <submittedName>
        <fullName evidence="1">Uncharacterized protein</fullName>
    </submittedName>
</protein>
<keyword evidence="2" id="KW-1185">Reference proteome</keyword>
<dbReference type="Proteomes" id="UP000254848">
    <property type="component" value="Unassembled WGS sequence"/>
</dbReference>
<dbReference type="OrthoDB" id="6627395at2"/>
<dbReference type="AlphaFoldDB" id="A0A370QUH3"/>
<gene>
    <name evidence="1" type="ORF">C8D90_103289</name>
</gene>
<accession>A0A370QUH3</accession>
<reference evidence="1 2" key="1">
    <citation type="submission" date="2018-07" db="EMBL/GenBank/DDBJ databases">
        <title>Genomic Encyclopedia of Type Strains, Phase IV (KMG-IV): sequencing the most valuable type-strain genomes for metagenomic binning, comparative biology and taxonomic classification.</title>
        <authorList>
            <person name="Goeker M."/>
        </authorList>
    </citation>
    <scope>NUCLEOTIDE SEQUENCE [LARGE SCALE GENOMIC DNA]</scope>
    <source>
        <strain evidence="1 2">DSM 103736</strain>
    </source>
</reference>
<name>A0A370QUH3_9GAMM</name>
<dbReference type="EMBL" id="QRAP01000003">
    <property type="protein sequence ID" value="RDK92896.1"/>
    <property type="molecule type" value="Genomic_DNA"/>
</dbReference>